<keyword evidence="3" id="KW-0560">Oxidoreductase</keyword>
<organism evidence="5 6">
    <name type="scientific">Gordonia liuliyuniae</name>
    <dbReference type="NCBI Taxonomy" id="2911517"/>
    <lineage>
        <taxon>Bacteria</taxon>
        <taxon>Bacillati</taxon>
        <taxon>Actinomycetota</taxon>
        <taxon>Actinomycetes</taxon>
        <taxon>Mycobacteriales</taxon>
        <taxon>Gordoniaceae</taxon>
        <taxon>Gordonia</taxon>
    </lineage>
</organism>
<dbReference type="SUPFAM" id="SSF53597">
    <property type="entry name" value="Dihydrofolate reductase-like"/>
    <property type="match status" value="1"/>
</dbReference>
<dbReference type="Pfam" id="PF01872">
    <property type="entry name" value="RibD_C"/>
    <property type="match status" value="1"/>
</dbReference>
<comment type="caution">
    <text evidence="5">The sequence shown here is derived from an EMBL/GenBank/DDBJ whole genome shotgun (WGS) entry which is preliminary data.</text>
</comment>
<evidence type="ECO:0000256" key="2">
    <source>
        <dbReference type="ARBA" id="ARBA00022857"/>
    </source>
</evidence>
<proteinExistence type="predicted"/>
<dbReference type="PANTHER" id="PTHR38011">
    <property type="entry name" value="DIHYDROFOLATE REDUCTASE FAMILY PROTEIN (AFU_ORTHOLOGUE AFUA_8G06820)"/>
    <property type="match status" value="1"/>
</dbReference>
<dbReference type="InterPro" id="IPR024072">
    <property type="entry name" value="DHFR-like_dom_sf"/>
</dbReference>
<sequence length="250" mass="26658">MNNVAVPGTSGPEFDVLAFAEQSYADQPPGLRTNMVMSLDGAVSFRGRVGPLSSHTDRALFHALRALSDVVLVGAATARAERYGPVKLSDDLQELRSRVRPGAPATPPMAIVTASCELPERMLAASSAAGMPRPIVITSGRADTTAVRDHVDLIVAGADEVDLPAALAELRARGMHRILCEGGPTLIDRLTEDDLVDELCVTLTPQLTAEALPVAGPSNTATALPSPRRFALRHARAHDDELFLRYSRPR</sequence>
<evidence type="ECO:0000313" key="5">
    <source>
        <dbReference type="EMBL" id="MCF8587162.1"/>
    </source>
</evidence>
<evidence type="ECO:0000256" key="3">
    <source>
        <dbReference type="ARBA" id="ARBA00023002"/>
    </source>
</evidence>
<protein>
    <submittedName>
        <fullName evidence="5">Pyrimidine reductase family protein</fullName>
    </submittedName>
</protein>
<dbReference type="PANTHER" id="PTHR38011:SF7">
    <property type="entry name" value="2,5-DIAMINO-6-RIBOSYLAMINO-4(3H)-PYRIMIDINONE 5'-PHOSPHATE REDUCTASE"/>
    <property type="match status" value="1"/>
</dbReference>
<dbReference type="Gene3D" id="3.40.430.10">
    <property type="entry name" value="Dihydrofolate Reductase, subunit A"/>
    <property type="match status" value="1"/>
</dbReference>
<feature type="domain" description="Bacterial bifunctional deaminase-reductase C-terminal" evidence="4">
    <location>
        <begin position="31"/>
        <end position="208"/>
    </location>
</feature>
<gene>
    <name evidence="5" type="ORF">L5G33_01615</name>
</gene>
<dbReference type="InterPro" id="IPR002734">
    <property type="entry name" value="RibDG_C"/>
</dbReference>
<dbReference type="InterPro" id="IPR050765">
    <property type="entry name" value="Riboflavin_Biosynth_HTPR"/>
</dbReference>
<evidence type="ECO:0000256" key="1">
    <source>
        <dbReference type="ARBA" id="ARBA00005104"/>
    </source>
</evidence>
<keyword evidence="2" id="KW-0521">NADP</keyword>
<dbReference type="Proteomes" id="UP001200110">
    <property type="component" value="Unassembled WGS sequence"/>
</dbReference>
<dbReference type="EMBL" id="JAKKOR010000001">
    <property type="protein sequence ID" value="MCF8587162.1"/>
    <property type="molecule type" value="Genomic_DNA"/>
</dbReference>
<name>A0ABS9INN7_9ACTN</name>
<keyword evidence="6" id="KW-1185">Reference proteome</keyword>
<evidence type="ECO:0000259" key="4">
    <source>
        <dbReference type="Pfam" id="PF01872"/>
    </source>
</evidence>
<reference evidence="5 6" key="1">
    <citation type="submission" date="2022-01" db="EMBL/GenBank/DDBJ databases">
        <authorList>
            <person name="Huang Y."/>
        </authorList>
    </citation>
    <scope>NUCLEOTIDE SEQUENCE [LARGE SCALE GENOMIC DNA]</scope>
    <source>
        <strain evidence="5 6">HY366</strain>
    </source>
</reference>
<dbReference type="NCBIfam" id="NF010663">
    <property type="entry name" value="PRK14059.1-1"/>
    <property type="match status" value="1"/>
</dbReference>
<evidence type="ECO:0000313" key="6">
    <source>
        <dbReference type="Proteomes" id="UP001200110"/>
    </source>
</evidence>
<accession>A0ABS9INN7</accession>
<comment type="pathway">
    <text evidence="1">Cofactor biosynthesis; riboflavin biosynthesis.</text>
</comment>